<evidence type="ECO:0000313" key="2">
    <source>
        <dbReference type="EMBL" id="THG33605.1"/>
    </source>
</evidence>
<dbReference type="AlphaFoldDB" id="A0A4S4FUT2"/>
<dbReference type="PRINTS" id="PR00598">
    <property type="entry name" value="HTHMARR"/>
</dbReference>
<dbReference type="Proteomes" id="UP000309133">
    <property type="component" value="Unassembled WGS sequence"/>
</dbReference>
<name>A0A4S4FUT2_9MICO</name>
<dbReference type="InterPro" id="IPR000835">
    <property type="entry name" value="HTH_MarR-typ"/>
</dbReference>
<sequence length="141" mass="15729">MRASALKDDVSFLLARANALSLSAGHAALAPFNLRVRSYSILALVADDIRPSQRDIAEHLRLDPSQVVSLIDDLQTRGLVKRDPDPTDRRTNVVVMTDEGRELFRSAHDAVRAAERDLHSHLSPDQRERLSELLLLVAFPD</sequence>
<dbReference type="Gene3D" id="1.10.10.10">
    <property type="entry name" value="Winged helix-like DNA-binding domain superfamily/Winged helix DNA-binding domain"/>
    <property type="match status" value="1"/>
</dbReference>
<dbReference type="InterPro" id="IPR036388">
    <property type="entry name" value="WH-like_DNA-bd_sf"/>
</dbReference>
<dbReference type="PANTHER" id="PTHR33164:SF99">
    <property type="entry name" value="MARR FAMILY REGULATORY PROTEIN"/>
    <property type="match status" value="1"/>
</dbReference>
<dbReference type="SMART" id="SM00347">
    <property type="entry name" value="HTH_MARR"/>
    <property type="match status" value="1"/>
</dbReference>
<dbReference type="SUPFAM" id="SSF46785">
    <property type="entry name" value="Winged helix' DNA-binding domain"/>
    <property type="match status" value="1"/>
</dbReference>
<dbReference type="GO" id="GO:0006950">
    <property type="term" value="P:response to stress"/>
    <property type="evidence" value="ECO:0007669"/>
    <property type="project" value="TreeGrafter"/>
</dbReference>
<proteinExistence type="predicted"/>
<dbReference type="GO" id="GO:0003700">
    <property type="term" value="F:DNA-binding transcription factor activity"/>
    <property type="evidence" value="ECO:0007669"/>
    <property type="project" value="InterPro"/>
</dbReference>
<dbReference type="PANTHER" id="PTHR33164">
    <property type="entry name" value="TRANSCRIPTIONAL REGULATOR, MARR FAMILY"/>
    <property type="match status" value="1"/>
</dbReference>
<feature type="domain" description="HTH marR-type" evidence="1">
    <location>
        <begin position="7"/>
        <end position="139"/>
    </location>
</feature>
<keyword evidence="3" id="KW-1185">Reference proteome</keyword>
<reference evidence="2 3" key="1">
    <citation type="submission" date="2019-04" db="EMBL/GenBank/DDBJ databases">
        <authorList>
            <person name="Jiang L."/>
        </authorList>
    </citation>
    <scope>NUCLEOTIDE SEQUENCE [LARGE SCALE GENOMIC DNA]</scope>
    <source>
        <strain evidence="2 3">YIM 131853</strain>
    </source>
</reference>
<protein>
    <submittedName>
        <fullName evidence="2">MarR family transcriptional regulator</fullName>
    </submittedName>
</protein>
<dbReference type="InterPro" id="IPR036390">
    <property type="entry name" value="WH_DNA-bd_sf"/>
</dbReference>
<accession>A0A4S4FUT2</accession>
<gene>
    <name evidence="2" type="ORF">E6C64_02520</name>
</gene>
<evidence type="ECO:0000313" key="3">
    <source>
        <dbReference type="Proteomes" id="UP000309133"/>
    </source>
</evidence>
<dbReference type="InterPro" id="IPR039422">
    <property type="entry name" value="MarR/SlyA-like"/>
</dbReference>
<dbReference type="OrthoDB" id="8635520at2"/>
<dbReference type="EMBL" id="SSSM01000001">
    <property type="protein sequence ID" value="THG33605.1"/>
    <property type="molecule type" value="Genomic_DNA"/>
</dbReference>
<organism evidence="2 3">
    <name type="scientific">Naasia lichenicola</name>
    <dbReference type="NCBI Taxonomy" id="2565933"/>
    <lineage>
        <taxon>Bacteria</taxon>
        <taxon>Bacillati</taxon>
        <taxon>Actinomycetota</taxon>
        <taxon>Actinomycetes</taxon>
        <taxon>Micrococcales</taxon>
        <taxon>Microbacteriaceae</taxon>
        <taxon>Naasia</taxon>
    </lineage>
</organism>
<dbReference type="Pfam" id="PF12802">
    <property type="entry name" value="MarR_2"/>
    <property type="match status" value="1"/>
</dbReference>
<dbReference type="PROSITE" id="PS50995">
    <property type="entry name" value="HTH_MARR_2"/>
    <property type="match status" value="1"/>
</dbReference>
<evidence type="ECO:0000259" key="1">
    <source>
        <dbReference type="PROSITE" id="PS50995"/>
    </source>
</evidence>
<comment type="caution">
    <text evidence="2">The sequence shown here is derived from an EMBL/GenBank/DDBJ whole genome shotgun (WGS) entry which is preliminary data.</text>
</comment>